<dbReference type="AlphaFoldDB" id="A0A7C8IDP2"/>
<feature type="region of interest" description="Disordered" evidence="2">
    <location>
        <begin position="1"/>
        <end position="36"/>
    </location>
</feature>
<reference evidence="3 4" key="1">
    <citation type="submission" date="2020-01" db="EMBL/GenBank/DDBJ databases">
        <authorList>
            <consortium name="DOE Joint Genome Institute"/>
            <person name="Haridas S."/>
            <person name="Albert R."/>
            <person name="Binder M."/>
            <person name="Bloem J."/>
            <person name="Labutti K."/>
            <person name="Salamov A."/>
            <person name="Andreopoulos B."/>
            <person name="Baker S.E."/>
            <person name="Barry K."/>
            <person name="Bills G."/>
            <person name="Bluhm B.H."/>
            <person name="Cannon C."/>
            <person name="Castanera R."/>
            <person name="Culley D.E."/>
            <person name="Daum C."/>
            <person name="Ezra D."/>
            <person name="Gonzalez J.B."/>
            <person name="Henrissat B."/>
            <person name="Kuo A."/>
            <person name="Liang C."/>
            <person name="Lipzen A."/>
            <person name="Lutzoni F."/>
            <person name="Magnuson J."/>
            <person name="Mondo S."/>
            <person name="Nolan M."/>
            <person name="Ohm R."/>
            <person name="Pangilinan J."/>
            <person name="Park H.-J.H."/>
            <person name="Ramirez L."/>
            <person name="Alfaro M."/>
            <person name="Sun H."/>
            <person name="Tritt A."/>
            <person name="Yoshinaga Y."/>
            <person name="Zwiers L.-H.L."/>
            <person name="Turgeon B.G."/>
            <person name="Goodwin S.B."/>
            <person name="Spatafora J.W."/>
            <person name="Crous P.W."/>
            <person name="Grigoriev I.V."/>
        </authorList>
    </citation>
    <scope>NUCLEOTIDE SEQUENCE [LARGE SCALE GENOMIC DNA]</scope>
    <source>
        <strain evidence="3 4">CBS 611.86</strain>
    </source>
</reference>
<evidence type="ECO:0000313" key="4">
    <source>
        <dbReference type="Proteomes" id="UP000481861"/>
    </source>
</evidence>
<name>A0A7C8IDP2_9PLEO</name>
<organism evidence="3 4">
    <name type="scientific">Massariosphaeria phaeospora</name>
    <dbReference type="NCBI Taxonomy" id="100035"/>
    <lineage>
        <taxon>Eukaryota</taxon>
        <taxon>Fungi</taxon>
        <taxon>Dikarya</taxon>
        <taxon>Ascomycota</taxon>
        <taxon>Pezizomycotina</taxon>
        <taxon>Dothideomycetes</taxon>
        <taxon>Pleosporomycetidae</taxon>
        <taxon>Pleosporales</taxon>
        <taxon>Pleosporales incertae sedis</taxon>
        <taxon>Massariosphaeria</taxon>
    </lineage>
</organism>
<keyword evidence="4" id="KW-1185">Reference proteome</keyword>
<dbReference type="OrthoDB" id="3438274at2759"/>
<evidence type="ECO:0000256" key="2">
    <source>
        <dbReference type="SAM" id="MobiDB-lite"/>
    </source>
</evidence>
<dbReference type="Proteomes" id="UP000481861">
    <property type="component" value="Unassembled WGS sequence"/>
</dbReference>
<gene>
    <name evidence="3" type="ORF">BDV95DRAFT_607725</name>
</gene>
<feature type="coiled-coil region" evidence="1">
    <location>
        <begin position="154"/>
        <end position="181"/>
    </location>
</feature>
<accession>A0A7C8IDP2</accession>
<proteinExistence type="predicted"/>
<evidence type="ECO:0000256" key="1">
    <source>
        <dbReference type="SAM" id="Coils"/>
    </source>
</evidence>
<protein>
    <submittedName>
        <fullName evidence="3">Uncharacterized protein</fullName>
    </submittedName>
</protein>
<evidence type="ECO:0000313" key="3">
    <source>
        <dbReference type="EMBL" id="KAF2870567.1"/>
    </source>
</evidence>
<keyword evidence="1" id="KW-0175">Coiled coil</keyword>
<dbReference type="EMBL" id="JAADJZ010000013">
    <property type="protein sequence ID" value="KAF2870567.1"/>
    <property type="molecule type" value="Genomic_DNA"/>
</dbReference>
<comment type="caution">
    <text evidence="3">The sequence shown here is derived from an EMBL/GenBank/DDBJ whole genome shotgun (WGS) entry which is preliminary data.</text>
</comment>
<sequence length="357" mass="39910">MRSRMLGRGQESSVPSNVIGELEEAANASPTRRDTVPTGYNMYGEPEYEHTSLLGAGYDSDVEEGDVLSNSDVAANFHSHLISASKVEATDIFSTPLSGATTSTFLPNPTLSPLFEPEHSPLPMDSPTDDSELLAGNDFADIDNGPDAWNADGLKRARALKAEIENNISVLKQNKKAFKARRRVEDDPENQRIKELRQDHKMDWTAIANYLNEERLKNGQAPVCTQASVYSRFVRNAPRIAASKGEVGFDPKDYMHLRHPHRYAHNEPNNMFVETGRTNIKRIKDPGDAKELAGNVRKRSKLHEDAAELETVDKTNLLMEAVATVERNFFVFVADELERTTAKLYDPRAIESRYHAI</sequence>